<dbReference type="GO" id="GO:0000976">
    <property type="term" value="F:transcription cis-regulatory region binding"/>
    <property type="evidence" value="ECO:0007669"/>
    <property type="project" value="TreeGrafter"/>
</dbReference>
<feature type="domain" description="OmpR/PhoB-type" evidence="11">
    <location>
        <begin position="139"/>
        <end position="234"/>
    </location>
</feature>
<evidence type="ECO:0000256" key="9">
    <source>
        <dbReference type="PROSITE-ProRule" id="PRU01091"/>
    </source>
</evidence>
<dbReference type="InterPro" id="IPR001867">
    <property type="entry name" value="OmpR/PhoB-type_DNA-bd"/>
</dbReference>
<comment type="caution">
    <text evidence="12">The sequence shown here is derived from an EMBL/GenBank/DDBJ whole genome shotgun (WGS) entry which is preliminary data.</text>
</comment>
<dbReference type="Pfam" id="PF00072">
    <property type="entry name" value="Response_reg"/>
    <property type="match status" value="1"/>
</dbReference>
<dbReference type="GO" id="GO:0032993">
    <property type="term" value="C:protein-DNA complex"/>
    <property type="evidence" value="ECO:0007669"/>
    <property type="project" value="TreeGrafter"/>
</dbReference>
<evidence type="ECO:0000256" key="8">
    <source>
        <dbReference type="PROSITE-ProRule" id="PRU00169"/>
    </source>
</evidence>
<keyword evidence="2 8" id="KW-0597">Phosphoprotein</keyword>
<evidence type="ECO:0000313" key="12">
    <source>
        <dbReference type="EMBL" id="HIX58401.1"/>
    </source>
</evidence>
<dbReference type="InterPro" id="IPR016032">
    <property type="entry name" value="Sig_transdc_resp-reg_C-effctor"/>
</dbReference>
<dbReference type="SUPFAM" id="SSF52172">
    <property type="entry name" value="CheY-like"/>
    <property type="match status" value="1"/>
</dbReference>
<feature type="modified residue" description="4-aspartylphosphate" evidence="8">
    <location>
        <position position="69"/>
    </location>
</feature>
<evidence type="ECO:0000256" key="5">
    <source>
        <dbReference type="ARBA" id="ARBA00023125"/>
    </source>
</evidence>
<dbReference type="GO" id="GO:0006355">
    <property type="term" value="P:regulation of DNA-templated transcription"/>
    <property type="evidence" value="ECO:0007669"/>
    <property type="project" value="InterPro"/>
</dbReference>
<sequence length="234" mass="26563">MRATILVIEDEEAINDLICMNLEAAGYQTVPCLDGEAASRLIREASGDGSSDRREQAEGGVRYDLALLDVMLPGKDGFALLPELKARGIPVIFLTAKGDVTSKVKGLREGAEDYLVKPFEMLELLVRMEKVLKRRQDGQSFIRIRNVTVYPEKRVVEKDGKEVPFTPMEFDCLLLLLENRNRPVTREQLLAKLWGVDFDGETRTIDVHIGRIRRKLDFGDVIRTIPRIGYRLEF</sequence>
<dbReference type="SMART" id="SM00448">
    <property type="entry name" value="REC"/>
    <property type="match status" value="1"/>
</dbReference>
<dbReference type="InterPro" id="IPR039420">
    <property type="entry name" value="WalR-like"/>
</dbReference>
<dbReference type="PANTHER" id="PTHR48111">
    <property type="entry name" value="REGULATOR OF RPOS"/>
    <property type="match status" value="1"/>
</dbReference>
<dbReference type="SMART" id="SM00862">
    <property type="entry name" value="Trans_reg_C"/>
    <property type="match status" value="1"/>
</dbReference>
<evidence type="ECO:0000256" key="6">
    <source>
        <dbReference type="ARBA" id="ARBA00023163"/>
    </source>
</evidence>
<evidence type="ECO:0000256" key="4">
    <source>
        <dbReference type="ARBA" id="ARBA00023015"/>
    </source>
</evidence>
<dbReference type="Proteomes" id="UP000886817">
    <property type="component" value="Unassembled WGS sequence"/>
</dbReference>
<dbReference type="InterPro" id="IPR001789">
    <property type="entry name" value="Sig_transdc_resp-reg_receiver"/>
</dbReference>
<dbReference type="AlphaFoldDB" id="A0A9D1WFS8"/>
<keyword evidence="6" id="KW-0804">Transcription</keyword>
<evidence type="ECO:0000313" key="13">
    <source>
        <dbReference type="Proteomes" id="UP000886817"/>
    </source>
</evidence>
<dbReference type="InterPro" id="IPR011006">
    <property type="entry name" value="CheY-like_superfamily"/>
</dbReference>
<dbReference type="GO" id="GO:0000156">
    <property type="term" value="F:phosphorelay response regulator activity"/>
    <property type="evidence" value="ECO:0007669"/>
    <property type="project" value="TreeGrafter"/>
</dbReference>
<name>A0A9D1WFS8_9FIRM</name>
<proteinExistence type="predicted"/>
<feature type="DNA-binding region" description="OmpR/PhoB-type" evidence="9">
    <location>
        <begin position="139"/>
        <end position="234"/>
    </location>
</feature>
<dbReference type="PROSITE" id="PS50110">
    <property type="entry name" value="RESPONSE_REGULATORY"/>
    <property type="match status" value="1"/>
</dbReference>
<evidence type="ECO:0000259" key="10">
    <source>
        <dbReference type="PROSITE" id="PS50110"/>
    </source>
</evidence>
<reference evidence="12" key="1">
    <citation type="journal article" date="2021" name="PeerJ">
        <title>Extensive microbial diversity within the chicken gut microbiome revealed by metagenomics and culture.</title>
        <authorList>
            <person name="Gilroy R."/>
            <person name="Ravi A."/>
            <person name="Getino M."/>
            <person name="Pursley I."/>
            <person name="Horton D.L."/>
            <person name="Alikhan N.F."/>
            <person name="Baker D."/>
            <person name="Gharbi K."/>
            <person name="Hall N."/>
            <person name="Watson M."/>
            <person name="Adriaenssens E.M."/>
            <person name="Foster-Nyarko E."/>
            <person name="Jarju S."/>
            <person name="Secka A."/>
            <person name="Antonio M."/>
            <person name="Oren A."/>
            <person name="Chaudhuri R.R."/>
            <person name="La Ragione R."/>
            <person name="Hildebrand F."/>
            <person name="Pallen M.J."/>
        </authorList>
    </citation>
    <scope>NUCLEOTIDE SEQUENCE</scope>
    <source>
        <strain evidence="12">ChiSjej1B19-8411</strain>
    </source>
</reference>
<reference evidence="12" key="2">
    <citation type="submission" date="2021-04" db="EMBL/GenBank/DDBJ databases">
        <authorList>
            <person name="Gilroy R."/>
        </authorList>
    </citation>
    <scope>NUCLEOTIDE SEQUENCE</scope>
    <source>
        <strain evidence="12">ChiSjej1B19-8411</strain>
    </source>
</reference>
<gene>
    <name evidence="12" type="ORF">IAA45_01610</name>
</gene>
<keyword evidence="4" id="KW-0805">Transcription regulation</keyword>
<evidence type="ECO:0000256" key="1">
    <source>
        <dbReference type="ARBA" id="ARBA00018672"/>
    </source>
</evidence>
<dbReference type="GO" id="GO:0005829">
    <property type="term" value="C:cytosol"/>
    <property type="evidence" value="ECO:0007669"/>
    <property type="project" value="TreeGrafter"/>
</dbReference>
<evidence type="ECO:0000259" key="11">
    <source>
        <dbReference type="PROSITE" id="PS51755"/>
    </source>
</evidence>
<evidence type="ECO:0000256" key="7">
    <source>
        <dbReference type="ARBA" id="ARBA00024867"/>
    </source>
</evidence>
<dbReference type="CDD" id="cd00383">
    <property type="entry name" value="trans_reg_C"/>
    <property type="match status" value="1"/>
</dbReference>
<dbReference type="PANTHER" id="PTHR48111:SF1">
    <property type="entry name" value="TWO-COMPONENT RESPONSE REGULATOR ORR33"/>
    <property type="match status" value="1"/>
</dbReference>
<dbReference type="Gene3D" id="1.10.10.10">
    <property type="entry name" value="Winged helix-like DNA-binding domain superfamily/Winged helix DNA-binding domain"/>
    <property type="match status" value="1"/>
</dbReference>
<dbReference type="Pfam" id="PF00486">
    <property type="entry name" value="Trans_reg_C"/>
    <property type="match status" value="1"/>
</dbReference>
<evidence type="ECO:0000256" key="3">
    <source>
        <dbReference type="ARBA" id="ARBA00023012"/>
    </source>
</evidence>
<protein>
    <recommendedName>
        <fullName evidence="1">Stage 0 sporulation protein A homolog</fullName>
    </recommendedName>
</protein>
<dbReference type="PROSITE" id="PS51755">
    <property type="entry name" value="OMPR_PHOB"/>
    <property type="match status" value="1"/>
</dbReference>
<keyword evidence="5 9" id="KW-0238">DNA-binding</keyword>
<dbReference type="EMBL" id="DXEX01000042">
    <property type="protein sequence ID" value="HIX58401.1"/>
    <property type="molecule type" value="Genomic_DNA"/>
</dbReference>
<accession>A0A9D1WFS8</accession>
<dbReference type="InterPro" id="IPR036388">
    <property type="entry name" value="WH-like_DNA-bd_sf"/>
</dbReference>
<evidence type="ECO:0000256" key="2">
    <source>
        <dbReference type="ARBA" id="ARBA00022553"/>
    </source>
</evidence>
<dbReference type="CDD" id="cd17574">
    <property type="entry name" value="REC_OmpR"/>
    <property type="match status" value="1"/>
</dbReference>
<organism evidence="12 13">
    <name type="scientific">Candidatus Blautia gallistercoris</name>
    <dbReference type="NCBI Taxonomy" id="2838490"/>
    <lineage>
        <taxon>Bacteria</taxon>
        <taxon>Bacillati</taxon>
        <taxon>Bacillota</taxon>
        <taxon>Clostridia</taxon>
        <taxon>Lachnospirales</taxon>
        <taxon>Lachnospiraceae</taxon>
        <taxon>Blautia</taxon>
    </lineage>
</organism>
<feature type="domain" description="Response regulatory" evidence="10">
    <location>
        <begin position="4"/>
        <end position="132"/>
    </location>
</feature>
<dbReference type="SUPFAM" id="SSF46894">
    <property type="entry name" value="C-terminal effector domain of the bipartite response regulators"/>
    <property type="match status" value="1"/>
</dbReference>
<keyword evidence="3" id="KW-0902">Two-component regulatory system</keyword>
<comment type="function">
    <text evidence="7">May play the central regulatory role in sporulation. It may be an element of the effector pathway responsible for the activation of sporulation genes in response to nutritional stress. Spo0A may act in concert with spo0H (a sigma factor) to control the expression of some genes that are critical to the sporulation process.</text>
</comment>
<dbReference type="Gene3D" id="3.40.50.2300">
    <property type="match status" value="1"/>
</dbReference>